<feature type="domain" description="Methyl-accepting transducer" evidence="11">
    <location>
        <begin position="276"/>
        <end position="512"/>
    </location>
</feature>
<dbReference type="FunFam" id="1.10.287.950:FF:000001">
    <property type="entry name" value="Methyl-accepting chemotaxis sensory transducer"/>
    <property type="match status" value="1"/>
</dbReference>
<keyword evidence="2" id="KW-1003">Cell membrane</keyword>
<accession>A0A840BTX6</accession>
<dbReference type="PROSITE" id="PS50111">
    <property type="entry name" value="CHEMOTAXIS_TRANSDUC_2"/>
    <property type="match status" value="1"/>
</dbReference>
<proteinExistence type="inferred from homology"/>
<dbReference type="InterPro" id="IPR033480">
    <property type="entry name" value="sCache_2"/>
</dbReference>
<dbReference type="PANTHER" id="PTHR32089:SF112">
    <property type="entry name" value="LYSOZYME-LIKE PROTEIN-RELATED"/>
    <property type="match status" value="1"/>
</dbReference>
<evidence type="ECO:0000256" key="4">
    <source>
        <dbReference type="ARBA" id="ARBA00022989"/>
    </source>
</evidence>
<keyword evidence="3 10" id="KW-0812">Transmembrane</keyword>
<comment type="similarity">
    <text evidence="7">Belongs to the methyl-accepting chemotaxis (MCP) protein family.</text>
</comment>
<dbReference type="Gene3D" id="1.10.287.950">
    <property type="entry name" value="Methyl-accepting chemotaxis protein"/>
    <property type="match status" value="1"/>
</dbReference>
<evidence type="ECO:0000256" key="3">
    <source>
        <dbReference type="ARBA" id="ARBA00022692"/>
    </source>
</evidence>
<dbReference type="SMART" id="SM00283">
    <property type="entry name" value="MA"/>
    <property type="match status" value="1"/>
</dbReference>
<keyword evidence="9" id="KW-0175">Coiled coil</keyword>
<dbReference type="AlphaFoldDB" id="A0A840BTX6"/>
<evidence type="ECO:0000256" key="1">
    <source>
        <dbReference type="ARBA" id="ARBA00004651"/>
    </source>
</evidence>
<dbReference type="EMBL" id="JACIET010000002">
    <property type="protein sequence ID" value="MBB4013807.1"/>
    <property type="molecule type" value="Genomic_DNA"/>
</dbReference>
<dbReference type="GO" id="GO:0007165">
    <property type="term" value="P:signal transduction"/>
    <property type="evidence" value="ECO:0007669"/>
    <property type="project" value="UniProtKB-KW"/>
</dbReference>
<comment type="subcellular location">
    <subcellularLocation>
        <location evidence="1">Cell membrane</location>
        <topology evidence="1">Multi-pass membrane protein</topology>
    </subcellularLocation>
</comment>
<keyword evidence="4 10" id="KW-1133">Transmembrane helix</keyword>
<evidence type="ECO:0000256" key="10">
    <source>
        <dbReference type="SAM" id="Phobius"/>
    </source>
</evidence>
<organism evidence="12 13">
    <name type="scientific">Niveibacterium umoris</name>
    <dbReference type="NCBI Taxonomy" id="1193620"/>
    <lineage>
        <taxon>Bacteria</taxon>
        <taxon>Pseudomonadati</taxon>
        <taxon>Pseudomonadota</taxon>
        <taxon>Betaproteobacteria</taxon>
        <taxon>Rhodocyclales</taxon>
        <taxon>Rhodocyclaceae</taxon>
        <taxon>Niveibacterium</taxon>
    </lineage>
</organism>
<evidence type="ECO:0000256" key="8">
    <source>
        <dbReference type="PROSITE-ProRule" id="PRU00284"/>
    </source>
</evidence>
<evidence type="ECO:0000259" key="11">
    <source>
        <dbReference type="PROSITE" id="PS50111"/>
    </source>
</evidence>
<dbReference type="CDD" id="cd11386">
    <property type="entry name" value="MCP_signal"/>
    <property type="match status" value="1"/>
</dbReference>
<name>A0A840BTX6_9RHOO</name>
<evidence type="ECO:0000313" key="12">
    <source>
        <dbReference type="EMBL" id="MBB4013807.1"/>
    </source>
</evidence>
<dbReference type="Pfam" id="PF00015">
    <property type="entry name" value="MCPsignal"/>
    <property type="match status" value="1"/>
</dbReference>
<evidence type="ECO:0000256" key="7">
    <source>
        <dbReference type="ARBA" id="ARBA00029447"/>
    </source>
</evidence>
<dbReference type="PANTHER" id="PTHR32089">
    <property type="entry name" value="METHYL-ACCEPTING CHEMOTAXIS PROTEIN MCPB"/>
    <property type="match status" value="1"/>
</dbReference>
<dbReference type="SUPFAM" id="SSF58104">
    <property type="entry name" value="Methyl-accepting chemotaxis protein (MCP) signaling domain"/>
    <property type="match status" value="1"/>
</dbReference>
<evidence type="ECO:0000313" key="13">
    <source>
        <dbReference type="Proteomes" id="UP000561045"/>
    </source>
</evidence>
<keyword evidence="13" id="KW-1185">Reference proteome</keyword>
<evidence type="ECO:0000256" key="9">
    <source>
        <dbReference type="SAM" id="Coils"/>
    </source>
</evidence>
<dbReference type="Pfam" id="PF17200">
    <property type="entry name" value="sCache_2"/>
    <property type="match status" value="1"/>
</dbReference>
<dbReference type="Gene3D" id="3.30.450.20">
    <property type="entry name" value="PAS domain"/>
    <property type="match status" value="1"/>
</dbReference>
<dbReference type="Proteomes" id="UP000561045">
    <property type="component" value="Unassembled WGS sequence"/>
</dbReference>
<dbReference type="InterPro" id="IPR004089">
    <property type="entry name" value="MCPsignal_dom"/>
</dbReference>
<gene>
    <name evidence="12" type="ORF">GGR36_003153</name>
</gene>
<feature type="transmembrane region" description="Helical" evidence="10">
    <location>
        <begin position="197"/>
        <end position="217"/>
    </location>
</feature>
<keyword evidence="5 10" id="KW-0472">Membrane</keyword>
<sequence length="548" mass="58369">MRHERWLEMLTSASLKNKLIAIGLASLVGMLAIGIWGAYAQRSSGLEQRKALIRAVVETAHGQLNYYVQQEKDGKLSRDAAQAQAKESLRKIRFREKEYFFIYAFDGKCVLLPPRPEWEGTPRMDEVDKTGQRLVENITRLAQAQGGFTDYYFPRAGGTEPLRKVSYIMGVPEWNWAIGTGLYVDDIDAAFRTDLEISVGVVLLLAGCVFALIAVIGRSVLHQVGGEPADAVAAMRRVAGGDLRVQLSGSAPGSLLSELGGLIARLRETIAELSNDAAELGAASQEISSTSQAVAESAHRQSESTQSMAAAMEELTVSISHISDTAQDTEQHARGAAGLARQGQGEVESATNDMQALSSTVSDAVQRIASLSTRASEVGTVASSINEIASQTNLLALNAAIEAARAGEQGRGFAVVADEVRKLAERTTHATVEIGRIVNAIQSETAGAVDVMTTASSQASQGVDAAERSAQLLRQIVSNAEHASGRVAEVASSTREQGTVSTLLAGQVEQVAQMVEATSVGMGETARATQELERIASRLNVVVSRFET</sequence>
<evidence type="ECO:0000256" key="6">
    <source>
        <dbReference type="ARBA" id="ARBA00023224"/>
    </source>
</evidence>
<protein>
    <submittedName>
        <fullName evidence="12">Methyl-accepting chemotaxis protein</fullName>
    </submittedName>
</protein>
<keyword evidence="6 8" id="KW-0807">Transducer</keyword>
<comment type="caution">
    <text evidence="12">The sequence shown here is derived from an EMBL/GenBank/DDBJ whole genome shotgun (WGS) entry which is preliminary data.</text>
</comment>
<feature type="coiled-coil region" evidence="9">
    <location>
        <begin position="256"/>
        <end position="283"/>
    </location>
</feature>
<dbReference type="GO" id="GO:0006935">
    <property type="term" value="P:chemotaxis"/>
    <property type="evidence" value="ECO:0007669"/>
    <property type="project" value="UniProtKB-ARBA"/>
</dbReference>
<dbReference type="SMART" id="SM01049">
    <property type="entry name" value="Cache_2"/>
    <property type="match status" value="1"/>
</dbReference>
<evidence type="ECO:0000256" key="5">
    <source>
        <dbReference type="ARBA" id="ARBA00023136"/>
    </source>
</evidence>
<dbReference type="GO" id="GO:0005886">
    <property type="term" value="C:plasma membrane"/>
    <property type="evidence" value="ECO:0007669"/>
    <property type="project" value="UniProtKB-SubCell"/>
</dbReference>
<feature type="transmembrane region" description="Helical" evidence="10">
    <location>
        <begin position="20"/>
        <end position="40"/>
    </location>
</feature>
<dbReference type="RefSeq" id="WP_207064466.1">
    <property type="nucleotide sequence ID" value="NZ_BAABLE010000005.1"/>
</dbReference>
<reference evidence="12 13" key="1">
    <citation type="submission" date="2020-08" db="EMBL/GenBank/DDBJ databases">
        <title>Genomic Encyclopedia of Type Strains, Phase IV (KMG-IV): sequencing the most valuable type-strain genomes for metagenomic binning, comparative biology and taxonomic classification.</title>
        <authorList>
            <person name="Goeker M."/>
        </authorList>
    </citation>
    <scope>NUCLEOTIDE SEQUENCE [LARGE SCALE GENOMIC DNA]</scope>
    <source>
        <strain evidence="12 13">DSM 106739</strain>
    </source>
</reference>
<evidence type="ECO:0000256" key="2">
    <source>
        <dbReference type="ARBA" id="ARBA00022475"/>
    </source>
</evidence>